<feature type="transmembrane region" description="Helical" evidence="1">
    <location>
        <begin position="122"/>
        <end position="146"/>
    </location>
</feature>
<protein>
    <submittedName>
        <fullName evidence="2">Inner membrane protein</fullName>
    </submittedName>
</protein>
<comment type="caution">
    <text evidence="2">The sequence shown here is derived from an EMBL/GenBank/DDBJ whole genome shotgun (WGS) entry which is preliminary data.</text>
</comment>
<feature type="transmembrane region" description="Helical" evidence="1">
    <location>
        <begin position="59"/>
        <end position="77"/>
    </location>
</feature>
<dbReference type="OrthoDB" id="9781927at2"/>
<evidence type="ECO:0000313" key="2">
    <source>
        <dbReference type="EMBL" id="PWJ34120.1"/>
    </source>
</evidence>
<dbReference type="Proteomes" id="UP000245535">
    <property type="component" value="Unassembled WGS sequence"/>
</dbReference>
<keyword evidence="1" id="KW-0812">Transmembrane</keyword>
<gene>
    <name evidence="2" type="ORF">BC781_11130</name>
</gene>
<feature type="transmembrane region" description="Helical" evidence="1">
    <location>
        <begin position="158"/>
        <end position="176"/>
    </location>
</feature>
<dbReference type="PANTHER" id="PTHR40031:SF1">
    <property type="entry name" value="MEMBRANE-BOUND METAL-DEPENDENT HYDROLASE"/>
    <property type="match status" value="1"/>
</dbReference>
<organism evidence="2 3">
    <name type="scientific">Sediminitomix flava</name>
    <dbReference type="NCBI Taxonomy" id="379075"/>
    <lineage>
        <taxon>Bacteria</taxon>
        <taxon>Pseudomonadati</taxon>
        <taxon>Bacteroidota</taxon>
        <taxon>Cytophagia</taxon>
        <taxon>Cytophagales</taxon>
        <taxon>Flammeovirgaceae</taxon>
        <taxon>Sediminitomix</taxon>
    </lineage>
</organism>
<accession>A0A315YWH2</accession>
<dbReference type="InterPro" id="IPR007404">
    <property type="entry name" value="YdjM-like"/>
</dbReference>
<reference evidence="2 3" key="1">
    <citation type="submission" date="2018-03" db="EMBL/GenBank/DDBJ databases">
        <title>Genomic Encyclopedia of Archaeal and Bacterial Type Strains, Phase II (KMG-II): from individual species to whole genera.</title>
        <authorList>
            <person name="Goeker M."/>
        </authorList>
    </citation>
    <scope>NUCLEOTIDE SEQUENCE [LARGE SCALE GENOMIC DNA]</scope>
    <source>
        <strain evidence="2 3">DSM 28229</strain>
    </source>
</reference>
<sequence>MDSLSQFVLGAAIGEVTLGKKLGNKALLLGGIAGTIPDLDVLFNPFLDTVGELTFHRSVSHSLLFMVIGGWLFAWLAKKWSTSISFNRWYVFFFLAFSTHSLLDCCTTWGTQLFWPFSSYGVAFYNVFVVDPLYTIPFLIALPILLFLKKENPTRQKLVNLALGLSTLYLIFGFSMQQIATSHFKTALEDKGVKINRYITKPTPFNTLLWSITAETEEGYYTGFYSVLDDSQNEISFGFAPKNHDLLKPYSDHKDLQRLLQVTKGFYTVEKAGEKLLVNDLRFGQFNGWLEADEAPEYVFIYQVIPSEDGIFITQDDYRKVPDEAYMKEFFNRVAGK</sequence>
<dbReference type="InterPro" id="IPR053170">
    <property type="entry name" value="Transcription_regulator"/>
</dbReference>
<evidence type="ECO:0000313" key="3">
    <source>
        <dbReference type="Proteomes" id="UP000245535"/>
    </source>
</evidence>
<dbReference type="RefSeq" id="WP_109622913.1">
    <property type="nucleotide sequence ID" value="NZ_QGDO01000011.1"/>
</dbReference>
<keyword evidence="1" id="KW-1133">Transmembrane helix</keyword>
<keyword evidence="1" id="KW-0472">Membrane</keyword>
<proteinExistence type="predicted"/>
<feature type="transmembrane region" description="Helical" evidence="1">
    <location>
        <begin position="89"/>
        <end position="110"/>
    </location>
</feature>
<keyword evidence="3" id="KW-1185">Reference proteome</keyword>
<dbReference type="EMBL" id="QGDO01000011">
    <property type="protein sequence ID" value="PWJ34120.1"/>
    <property type="molecule type" value="Genomic_DNA"/>
</dbReference>
<dbReference type="AlphaFoldDB" id="A0A315YWH2"/>
<dbReference type="Pfam" id="PF04307">
    <property type="entry name" value="YdjM"/>
    <property type="match status" value="1"/>
</dbReference>
<name>A0A315YWH2_SEDFL</name>
<evidence type="ECO:0000256" key="1">
    <source>
        <dbReference type="SAM" id="Phobius"/>
    </source>
</evidence>
<dbReference type="PANTHER" id="PTHR40031">
    <property type="entry name" value="HYPOTHETICAL MEMBRANE SPANNING PROTEIN"/>
    <property type="match status" value="1"/>
</dbReference>